<dbReference type="Gene3D" id="3.90.550.10">
    <property type="entry name" value="Spore Coat Polysaccharide Biosynthesis Protein SpsA, Chain A"/>
    <property type="match status" value="1"/>
</dbReference>
<name>A3U758_CROAH</name>
<evidence type="ECO:0000256" key="3">
    <source>
        <dbReference type="ARBA" id="ARBA00022679"/>
    </source>
</evidence>
<accession>A3U758</accession>
<organism evidence="6 7">
    <name type="scientific">Croceibacter atlanticus (strain ATCC BAA-628 / JCM 21780 / CIP 108009 / IAM 15332 / KCTC 12090 / HTCC2559)</name>
    <dbReference type="NCBI Taxonomy" id="216432"/>
    <lineage>
        <taxon>Bacteria</taxon>
        <taxon>Pseudomonadati</taxon>
        <taxon>Bacteroidota</taxon>
        <taxon>Flavobacteriia</taxon>
        <taxon>Flavobacteriales</taxon>
        <taxon>Flavobacteriaceae</taxon>
        <taxon>Croceibacter</taxon>
    </lineage>
</organism>
<evidence type="ECO:0000256" key="1">
    <source>
        <dbReference type="ARBA" id="ARBA00006739"/>
    </source>
</evidence>
<feature type="transmembrane region" description="Helical" evidence="4">
    <location>
        <begin position="308"/>
        <end position="332"/>
    </location>
</feature>
<dbReference type="Proteomes" id="UP000002297">
    <property type="component" value="Chromosome"/>
</dbReference>
<evidence type="ECO:0000256" key="4">
    <source>
        <dbReference type="SAM" id="Phobius"/>
    </source>
</evidence>
<evidence type="ECO:0000259" key="5">
    <source>
        <dbReference type="Pfam" id="PF00535"/>
    </source>
</evidence>
<dbReference type="PANTHER" id="PTHR43630">
    <property type="entry name" value="POLY-BETA-1,6-N-ACETYL-D-GLUCOSAMINE SYNTHASE"/>
    <property type="match status" value="1"/>
</dbReference>
<keyword evidence="2" id="KW-0328">Glycosyltransferase</keyword>
<gene>
    <name evidence="6" type="ordered locus">CA2559_04930</name>
</gene>
<evidence type="ECO:0000256" key="2">
    <source>
        <dbReference type="ARBA" id="ARBA00022676"/>
    </source>
</evidence>
<evidence type="ECO:0000313" key="7">
    <source>
        <dbReference type="Proteomes" id="UP000002297"/>
    </source>
</evidence>
<dbReference type="AlphaFoldDB" id="A3U758"/>
<keyword evidence="3 6" id="KW-0808">Transferase</keyword>
<dbReference type="CAZy" id="GT2">
    <property type="family name" value="Glycosyltransferase Family 2"/>
</dbReference>
<dbReference type="EMBL" id="CP002046">
    <property type="protein sequence ID" value="EAP88075.1"/>
    <property type="molecule type" value="Genomic_DNA"/>
</dbReference>
<keyword evidence="4" id="KW-0472">Membrane</keyword>
<feature type="domain" description="Glycosyltransferase 2-like" evidence="5">
    <location>
        <begin position="41"/>
        <end position="167"/>
    </location>
</feature>
<feature type="transmembrane region" description="Helical" evidence="4">
    <location>
        <begin position="275"/>
        <end position="296"/>
    </location>
</feature>
<dbReference type="SUPFAM" id="SSF53448">
    <property type="entry name" value="Nucleotide-diphospho-sugar transferases"/>
    <property type="match status" value="1"/>
</dbReference>
<dbReference type="eggNOG" id="COG1215">
    <property type="taxonomic scope" value="Bacteria"/>
</dbReference>
<dbReference type="PANTHER" id="PTHR43630:SF1">
    <property type="entry name" value="POLY-BETA-1,6-N-ACETYL-D-GLUCOSAMINE SYNTHASE"/>
    <property type="match status" value="1"/>
</dbReference>
<dbReference type="KEGG" id="cat:CA2559_04930"/>
<keyword evidence="4" id="KW-1133">Transmembrane helix</keyword>
<dbReference type="GeneID" id="89452776"/>
<dbReference type="STRING" id="216432.CA2559_04930"/>
<dbReference type="HOGENOM" id="CLU_055604_1_0_10"/>
<proteinExistence type="inferred from homology"/>
<evidence type="ECO:0000313" key="6">
    <source>
        <dbReference type="EMBL" id="EAP88075.1"/>
    </source>
</evidence>
<dbReference type="GO" id="GO:0016757">
    <property type="term" value="F:glycosyltransferase activity"/>
    <property type="evidence" value="ECO:0007669"/>
    <property type="project" value="UniProtKB-KW"/>
</dbReference>
<comment type="similarity">
    <text evidence="1">Belongs to the glycosyltransferase 2 family.</text>
</comment>
<sequence>MFSIVLIVTCCYVLLLGLFLVGALRLPEFKATNASHFTKFSIIVPFRNEVEHLNELLTSFENLDYPRSHFEIILINDSSEDGSVSLVKSFTYTTNLEIKLMHSYGITKSPKKEALLKGINKSNNNWIVTTDADCAVPRLWLKTLNAFIITKTPNMVVMPVFITNGHKKTLECLETLCLQTVTMGSFGVGKPIMNNGANLAYQKSDFFHVKGFIGNEQIASGDDMFLFEKFIKYNLSVQYLKSNSAIVLTKPQINLNNLISQRIRWASKTSASKNVLLKISGVLIFSMNLLLLVLLGHSILILKLSTPLLIAISSKFLIDLMIMAFGAKFFIYKLNYFNVLKQSLAYPFANVYIAIRSMFGGFSWKDRAFEK</sequence>
<dbReference type="OrthoDB" id="9805625at2"/>
<keyword evidence="4 6" id="KW-0812">Transmembrane</keyword>
<dbReference type="InterPro" id="IPR001173">
    <property type="entry name" value="Glyco_trans_2-like"/>
</dbReference>
<dbReference type="RefSeq" id="WP_013186751.1">
    <property type="nucleotide sequence ID" value="NC_014230.1"/>
</dbReference>
<dbReference type="InterPro" id="IPR029044">
    <property type="entry name" value="Nucleotide-diphossugar_trans"/>
</dbReference>
<keyword evidence="7" id="KW-1185">Reference proteome</keyword>
<reference evidence="6 7" key="1">
    <citation type="journal article" date="2010" name="J. Bacteriol.">
        <title>The complete genome sequence of Croceibacter atlanticus HTCC2559T.</title>
        <authorList>
            <person name="Oh H.M."/>
            <person name="Kang I."/>
            <person name="Ferriera S."/>
            <person name="Giovannoni S.J."/>
            <person name="Cho J.C."/>
        </authorList>
    </citation>
    <scope>NUCLEOTIDE SEQUENCE [LARGE SCALE GENOMIC DNA]</scope>
    <source>
        <strain evidence="7">ATCC BAA-628 / HTCC2559 / KCTC 12090</strain>
    </source>
</reference>
<dbReference type="Pfam" id="PF00535">
    <property type="entry name" value="Glycos_transf_2"/>
    <property type="match status" value="1"/>
</dbReference>
<protein>
    <submittedName>
        <fullName evidence="6">Putative transmembrane glycosyltransferase</fullName>
    </submittedName>
</protein>